<feature type="signal peptide" evidence="1">
    <location>
        <begin position="1"/>
        <end position="25"/>
    </location>
</feature>
<evidence type="ECO:0000313" key="3">
    <source>
        <dbReference type="Proteomes" id="UP000263900"/>
    </source>
</evidence>
<dbReference type="EMBL" id="CP032157">
    <property type="protein sequence ID" value="AXY72769.1"/>
    <property type="molecule type" value="Genomic_DNA"/>
</dbReference>
<keyword evidence="3" id="KW-1185">Reference proteome</keyword>
<dbReference type="Proteomes" id="UP000263900">
    <property type="component" value="Chromosome"/>
</dbReference>
<reference evidence="2 3" key="1">
    <citation type="submission" date="2018-09" db="EMBL/GenBank/DDBJ databases">
        <title>Genome sequencing of strain 6GH32-13.</title>
        <authorList>
            <person name="Weon H.-Y."/>
            <person name="Heo J."/>
            <person name="Kwon S.-W."/>
        </authorList>
    </citation>
    <scope>NUCLEOTIDE SEQUENCE [LARGE SCALE GENOMIC DNA]</scope>
    <source>
        <strain evidence="2 3">5GH32-13</strain>
    </source>
</reference>
<proteinExistence type="predicted"/>
<name>A0A3B7MHW6_9BACT</name>
<dbReference type="OrthoDB" id="1521722at2"/>
<accession>A0A3B7MHW6</accession>
<gene>
    <name evidence="2" type="ORF">D3H65_01745</name>
</gene>
<feature type="chain" id="PRO_5017575649" description="Carboxypeptidase regulatory-like domain-containing protein" evidence="1">
    <location>
        <begin position="26"/>
        <end position="856"/>
    </location>
</feature>
<protein>
    <recommendedName>
        <fullName evidence="4">Carboxypeptidase regulatory-like domain-containing protein</fullName>
    </recommendedName>
</protein>
<evidence type="ECO:0008006" key="4">
    <source>
        <dbReference type="Google" id="ProtNLM"/>
    </source>
</evidence>
<sequence length="856" mass="96016">MTPVCRKGVACLLFLWISTTSLCLASDPEYDEIPIYMSVPGVGSTEIDAVIYKETAFLSITDVFNFLKINHHISRTLDSVSGFFINPQATYLIEKKTHRITYNGAVFDLTENGIFQTAEGLYLRSDFFGQVFGLQCVFNFRSLSIILTTKLDLPVVKEIRQETMRSHVRQLTGELEADTMVRRDRPAFHAGMADWNIITTQNVNARSNTRFNLALGTTILGGETTLGINYDSYSGFTEKRQYYLWRHVNNENPALRQVMLGKIFPQASSSIFSPVVGIQFTNTPTTYRRSFGTYVLSDHTQPNWIVELYVNNILINYVRADASGFYTFNVPLVYGNTAIKLRFYGPAGEERSSEQNISIPFNFLPHRQLEYTVSGGMVEDSLHSRYGRGSLNYGLTKSLTVGGGLEYLSSVTTGRFMPFVNASWRLAANLLYSGEYIHRVRFRQVLTYRLPSNLQFELMYSRYKAGQKAIANTFLEERKAMVSYPFLGRKLSLFSRFTFYQIILPATKLAAKPKYTTTELLFSGVIFGVNTNLTTYSLFNQGEDPYVYSNLSATIQFPKSIMLTPQLQYEYNQSKLISARCELGKYFSGNGFASVFAEKNYKSNFESIGVTLRFDLSFAQFNFSARRVGKTTTLVEAGRGSLLYDSKTKYLGVSNRTSVGKGGITILPFLDLNGNGLKEAGEPRVAGLRVQISAARIQYHDADTSIVLSDLEAYTSYIFKLSTDAVDNVAWQLNKKVWRVSVSPNQLRLVEVPVSVVYEVSGMVMTTTGKGSKGLGGMIIHFYDNNGQELGKTITEADGLFNYAGLQPGIYSARLDPEQLNKLNLAAANPVLYFKIEVNKDGALVEGLQFHIRPVP</sequence>
<keyword evidence="1" id="KW-0732">Signal</keyword>
<evidence type="ECO:0000313" key="2">
    <source>
        <dbReference type="EMBL" id="AXY72769.1"/>
    </source>
</evidence>
<dbReference type="AlphaFoldDB" id="A0A3B7MHW6"/>
<evidence type="ECO:0000256" key="1">
    <source>
        <dbReference type="SAM" id="SignalP"/>
    </source>
</evidence>
<dbReference type="RefSeq" id="WP_119048607.1">
    <property type="nucleotide sequence ID" value="NZ_CP032157.1"/>
</dbReference>
<organism evidence="2 3">
    <name type="scientific">Paraflavitalea soli</name>
    <dbReference type="NCBI Taxonomy" id="2315862"/>
    <lineage>
        <taxon>Bacteria</taxon>
        <taxon>Pseudomonadati</taxon>
        <taxon>Bacteroidota</taxon>
        <taxon>Chitinophagia</taxon>
        <taxon>Chitinophagales</taxon>
        <taxon>Chitinophagaceae</taxon>
        <taxon>Paraflavitalea</taxon>
    </lineage>
</organism>
<dbReference type="KEGG" id="pseg:D3H65_01745"/>